<reference evidence="1" key="1">
    <citation type="journal article" date="2020" name="Nat. Commun.">
        <title>Large-scale genome sequencing of mycorrhizal fungi provides insights into the early evolution of symbiotic traits.</title>
        <authorList>
            <person name="Miyauchi S."/>
            <person name="Kiss E."/>
            <person name="Kuo A."/>
            <person name="Drula E."/>
            <person name="Kohler A."/>
            <person name="Sanchez-Garcia M."/>
            <person name="Morin E."/>
            <person name="Andreopoulos B."/>
            <person name="Barry K.W."/>
            <person name="Bonito G."/>
            <person name="Buee M."/>
            <person name="Carver A."/>
            <person name="Chen C."/>
            <person name="Cichocki N."/>
            <person name="Clum A."/>
            <person name="Culley D."/>
            <person name="Crous P.W."/>
            <person name="Fauchery L."/>
            <person name="Girlanda M."/>
            <person name="Hayes R.D."/>
            <person name="Keri Z."/>
            <person name="LaButti K."/>
            <person name="Lipzen A."/>
            <person name="Lombard V."/>
            <person name="Magnuson J."/>
            <person name="Maillard F."/>
            <person name="Murat C."/>
            <person name="Nolan M."/>
            <person name="Ohm R.A."/>
            <person name="Pangilinan J."/>
            <person name="Pereira M.F."/>
            <person name="Perotto S."/>
            <person name="Peter M."/>
            <person name="Pfister S."/>
            <person name="Riley R."/>
            <person name="Sitrit Y."/>
            <person name="Stielow J.B."/>
            <person name="Szollosi G."/>
            <person name="Zifcakova L."/>
            <person name="Stursova M."/>
            <person name="Spatafora J.W."/>
            <person name="Tedersoo L."/>
            <person name="Vaario L.M."/>
            <person name="Yamada A."/>
            <person name="Yan M."/>
            <person name="Wang P."/>
            <person name="Xu J."/>
            <person name="Bruns T."/>
            <person name="Baldrian P."/>
            <person name="Vilgalys R."/>
            <person name="Dunand C."/>
            <person name="Henrissat B."/>
            <person name="Grigoriev I.V."/>
            <person name="Hibbett D."/>
            <person name="Nagy L.G."/>
            <person name="Martin F.M."/>
        </authorList>
    </citation>
    <scope>NUCLEOTIDE SEQUENCE</scope>
    <source>
        <strain evidence="1">UH-Tt-Lm1</strain>
    </source>
</reference>
<dbReference type="OrthoDB" id="2796449at2759"/>
<protein>
    <submittedName>
        <fullName evidence="1">Uncharacterized protein</fullName>
    </submittedName>
</protein>
<gene>
    <name evidence="1" type="ORF">BJ322DRAFT_1025852</name>
</gene>
<dbReference type="EMBL" id="WIUZ02000055">
    <property type="protein sequence ID" value="KAF9777279.1"/>
    <property type="molecule type" value="Genomic_DNA"/>
</dbReference>
<accession>A0A9P6H176</accession>
<dbReference type="AlphaFoldDB" id="A0A9P6H176"/>
<sequence length="160" mass="18518">MTLFDGGKLKPGIYKIQNIVGETYLDIREHNKELCCRPDFVLGGKGQWIDGSRWESRYLCFYLPCGLEVEEVHDKHYMGYEYVRLGHPSHPSFFWGTSNLTWDLADYGSSNDRTPVHYKITGSRAPNCRVWKLTPVKLHAGFQPPILKADSPPEYRDKHE</sequence>
<proteinExistence type="predicted"/>
<dbReference type="Proteomes" id="UP000736335">
    <property type="component" value="Unassembled WGS sequence"/>
</dbReference>
<organism evidence="1 2">
    <name type="scientific">Thelephora terrestris</name>
    <dbReference type="NCBI Taxonomy" id="56493"/>
    <lineage>
        <taxon>Eukaryota</taxon>
        <taxon>Fungi</taxon>
        <taxon>Dikarya</taxon>
        <taxon>Basidiomycota</taxon>
        <taxon>Agaricomycotina</taxon>
        <taxon>Agaricomycetes</taxon>
        <taxon>Thelephorales</taxon>
        <taxon>Thelephoraceae</taxon>
        <taxon>Thelephora</taxon>
    </lineage>
</organism>
<keyword evidence="2" id="KW-1185">Reference proteome</keyword>
<name>A0A9P6H176_9AGAM</name>
<comment type="caution">
    <text evidence="1">The sequence shown here is derived from an EMBL/GenBank/DDBJ whole genome shotgun (WGS) entry which is preliminary data.</text>
</comment>
<evidence type="ECO:0000313" key="2">
    <source>
        <dbReference type="Proteomes" id="UP000736335"/>
    </source>
</evidence>
<evidence type="ECO:0000313" key="1">
    <source>
        <dbReference type="EMBL" id="KAF9777279.1"/>
    </source>
</evidence>
<reference evidence="1" key="2">
    <citation type="submission" date="2020-11" db="EMBL/GenBank/DDBJ databases">
        <authorList>
            <consortium name="DOE Joint Genome Institute"/>
            <person name="Kuo A."/>
            <person name="Miyauchi S."/>
            <person name="Kiss E."/>
            <person name="Drula E."/>
            <person name="Kohler A."/>
            <person name="Sanchez-Garcia M."/>
            <person name="Andreopoulos B."/>
            <person name="Barry K.W."/>
            <person name="Bonito G."/>
            <person name="Buee M."/>
            <person name="Carver A."/>
            <person name="Chen C."/>
            <person name="Cichocki N."/>
            <person name="Clum A."/>
            <person name="Culley D."/>
            <person name="Crous P.W."/>
            <person name="Fauchery L."/>
            <person name="Girlanda M."/>
            <person name="Hayes R."/>
            <person name="Keri Z."/>
            <person name="Labutti K."/>
            <person name="Lipzen A."/>
            <person name="Lombard V."/>
            <person name="Magnuson J."/>
            <person name="Maillard F."/>
            <person name="Morin E."/>
            <person name="Murat C."/>
            <person name="Nolan M."/>
            <person name="Ohm R."/>
            <person name="Pangilinan J."/>
            <person name="Pereira M."/>
            <person name="Perotto S."/>
            <person name="Peter M."/>
            <person name="Riley R."/>
            <person name="Sitrit Y."/>
            <person name="Stielow B."/>
            <person name="Szollosi G."/>
            <person name="Zifcakova L."/>
            <person name="Stursova M."/>
            <person name="Spatafora J.W."/>
            <person name="Tedersoo L."/>
            <person name="Vaario L.-M."/>
            <person name="Yamada A."/>
            <person name="Yan M."/>
            <person name="Wang P."/>
            <person name="Xu J."/>
            <person name="Bruns T."/>
            <person name="Baldrian P."/>
            <person name="Vilgalys R."/>
            <person name="Henrissat B."/>
            <person name="Grigoriev I.V."/>
            <person name="Hibbett D."/>
            <person name="Nagy L.G."/>
            <person name="Martin F.M."/>
        </authorList>
    </citation>
    <scope>NUCLEOTIDE SEQUENCE</scope>
    <source>
        <strain evidence="1">UH-Tt-Lm1</strain>
    </source>
</reference>